<dbReference type="InterPro" id="IPR054722">
    <property type="entry name" value="PolX-like_BBD"/>
</dbReference>
<dbReference type="Pfam" id="PF22936">
    <property type="entry name" value="Pol_BBD"/>
    <property type="match status" value="1"/>
</dbReference>
<gene>
    <name evidence="6" type="ORF">GSI_06985</name>
</gene>
<feature type="domain" description="Reverse transcriptase Ty1/copia-type" evidence="2">
    <location>
        <begin position="614"/>
        <end position="672"/>
    </location>
</feature>
<proteinExistence type="predicted"/>
<dbReference type="OrthoDB" id="2731005at2759"/>
<name>A0A2G8SAM9_9APHY</name>
<evidence type="ECO:0000313" key="6">
    <source>
        <dbReference type="EMBL" id="PIL30817.1"/>
    </source>
</evidence>
<evidence type="ECO:0000259" key="4">
    <source>
        <dbReference type="Pfam" id="PF22936"/>
    </source>
</evidence>
<dbReference type="Pfam" id="PF07727">
    <property type="entry name" value="RVT_2"/>
    <property type="match status" value="1"/>
</dbReference>
<feature type="domain" description="Retroviral polymerase SH3-like" evidence="5">
    <location>
        <begin position="310"/>
        <end position="358"/>
    </location>
</feature>
<dbReference type="Pfam" id="PF25597">
    <property type="entry name" value="SH3_retrovirus"/>
    <property type="match status" value="1"/>
</dbReference>
<protein>
    <recommendedName>
        <fullName evidence="8">GAG-pre-integrase domain-containing protein</fullName>
    </recommendedName>
</protein>
<dbReference type="InterPro" id="IPR013103">
    <property type="entry name" value="RVT_2"/>
</dbReference>
<evidence type="ECO:0000256" key="1">
    <source>
        <dbReference type="SAM" id="MobiDB-lite"/>
    </source>
</evidence>
<evidence type="ECO:0000259" key="5">
    <source>
        <dbReference type="Pfam" id="PF25597"/>
    </source>
</evidence>
<accession>A0A2G8SAM9</accession>
<feature type="region of interest" description="Disordered" evidence="1">
    <location>
        <begin position="20"/>
        <end position="43"/>
    </location>
</feature>
<dbReference type="EMBL" id="AYKW01000013">
    <property type="protein sequence ID" value="PIL30817.1"/>
    <property type="molecule type" value="Genomic_DNA"/>
</dbReference>
<feature type="domain" description="GAG-pre-integrase" evidence="3">
    <location>
        <begin position="147"/>
        <end position="201"/>
    </location>
</feature>
<organism evidence="6 7">
    <name type="scientific">Ganoderma sinense ZZ0214-1</name>
    <dbReference type="NCBI Taxonomy" id="1077348"/>
    <lineage>
        <taxon>Eukaryota</taxon>
        <taxon>Fungi</taxon>
        <taxon>Dikarya</taxon>
        <taxon>Basidiomycota</taxon>
        <taxon>Agaricomycotina</taxon>
        <taxon>Agaricomycetes</taxon>
        <taxon>Polyporales</taxon>
        <taxon>Polyporaceae</taxon>
        <taxon>Ganoderma</taxon>
    </lineage>
</organism>
<reference evidence="6 7" key="1">
    <citation type="journal article" date="2015" name="Sci. Rep.">
        <title>Chromosome-level genome map provides insights into diverse defense mechanisms in the medicinal fungus Ganoderma sinense.</title>
        <authorList>
            <person name="Zhu Y."/>
            <person name="Xu J."/>
            <person name="Sun C."/>
            <person name="Zhou S."/>
            <person name="Xu H."/>
            <person name="Nelson D.R."/>
            <person name="Qian J."/>
            <person name="Song J."/>
            <person name="Luo H."/>
            <person name="Xiang L."/>
            <person name="Li Y."/>
            <person name="Xu Z."/>
            <person name="Ji A."/>
            <person name="Wang L."/>
            <person name="Lu S."/>
            <person name="Hayward A."/>
            <person name="Sun W."/>
            <person name="Li X."/>
            <person name="Schwartz D.C."/>
            <person name="Wang Y."/>
            <person name="Chen S."/>
        </authorList>
    </citation>
    <scope>NUCLEOTIDE SEQUENCE [LARGE SCALE GENOMIC DNA]</scope>
    <source>
        <strain evidence="6 7">ZZ0214-1</strain>
    </source>
</reference>
<evidence type="ECO:0000259" key="2">
    <source>
        <dbReference type="Pfam" id="PF07727"/>
    </source>
</evidence>
<evidence type="ECO:0008006" key="8">
    <source>
        <dbReference type="Google" id="ProtNLM"/>
    </source>
</evidence>
<feature type="compositionally biased region" description="Low complexity" evidence="1">
    <location>
        <begin position="20"/>
        <end position="32"/>
    </location>
</feature>
<evidence type="ECO:0000259" key="3">
    <source>
        <dbReference type="Pfam" id="PF13976"/>
    </source>
</evidence>
<dbReference type="InterPro" id="IPR025724">
    <property type="entry name" value="GAG-pre-integrase_dom"/>
</dbReference>
<feature type="compositionally biased region" description="Polar residues" evidence="1">
    <location>
        <begin position="34"/>
        <end position="43"/>
    </location>
</feature>
<keyword evidence="7" id="KW-1185">Reference proteome</keyword>
<dbReference type="AlphaFoldDB" id="A0A2G8SAM9"/>
<evidence type="ECO:0000313" key="7">
    <source>
        <dbReference type="Proteomes" id="UP000230002"/>
    </source>
</evidence>
<dbReference type="InterPro" id="IPR057670">
    <property type="entry name" value="SH3_retrovirus"/>
</dbReference>
<dbReference type="Pfam" id="PF13976">
    <property type="entry name" value="gag_pre-integrs"/>
    <property type="match status" value="1"/>
</dbReference>
<feature type="domain" description="Retrovirus-related Pol polyprotein from transposon TNT 1-94-like beta-barrel" evidence="4">
    <location>
        <begin position="35"/>
        <end position="116"/>
    </location>
</feature>
<sequence length="674" mass="75596">MHYASVAIVHPDSASALVSAPDRSSSLSSPAATHWNTDTGTSSDMTPHSHWFRSYSPHSIPIRLANSHIIYSEGLGSVVFQPAERGGVLPPAIVLHVPALSSNLLSIFHLTREKGYAVKLCESSVLFYHQGQLRFEAQVNDNNISYLRGHTISQPKSALSASTSCDEDLFLWHQRCGHVNFDDLHSVVRKELVNGLTIRSKHLKGKLLTPTPEGYLYWMVGFWAMAYLKRKSDVFVAFKAYKAYAENCLGLCIKPHGTTRAATQAKLPPLFWGHTVSTFVHTCNRIPTAALDGGIPYTAWKGDGRKPDDCKVLQPHMHKCIFIGYPDGTKAWKFWNPAVKKVIISLHAVFDEQCFPTNLPFINVFGLPLDNVDIPKAQTMLHHLRTVCLMCQSCTIRGEMMTMMILHLLHLQHPCASSSSCTTACASTTYLISRLYHSRLHLQHLHHLHHLLRLHHRPPAPSVHQEAQNCTGFRPYPALARKELPACSSRPQGSLNKRVLECQNLIPQRLRICSASSVPPPLSQSAPHHLIQSLRLQSMHQLLLAFVDDEEALHAMLVGIEDVYSDPSFNYLSYDEALEVSFESVVKQASKANQEHFGEPRSMSEDELQSLVENGTFELVLLPPGRKAIGFWWVFWVKRNADGSIECYKGRLIAKGFFQRPGFEYNEIFAPTPK</sequence>
<dbReference type="Proteomes" id="UP000230002">
    <property type="component" value="Unassembled WGS sequence"/>
</dbReference>
<dbReference type="STRING" id="1077348.A0A2G8SAM9"/>
<comment type="caution">
    <text evidence="6">The sequence shown here is derived from an EMBL/GenBank/DDBJ whole genome shotgun (WGS) entry which is preliminary data.</text>
</comment>